<proteinExistence type="predicted"/>
<comment type="caution">
    <text evidence="2">The sequence shown here is derived from an EMBL/GenBank/DDBJ whole genome shotgun (WGS) entry which is preliminary data.</text>
</comment>
<evidence type="ECO:0000256" key="1">
    <source>
        <dbReference type="SAM" id="Phobius"/>
    </source>
</evidence>
<dbReference type="Proteomes" id="UP001168823">
    <property type="component" value="Unassembled WGS sequence"/>
</dbReference>
<keyword evidence="1" id="KW-1133">Transmembrane helix</keyword>
<feature type="transmembrane region" description="Helical" evidence="1">
    <location>
        <begin position="105"/>
        <end position="125"/>
    </location>
</feature>
<gene>
    <name evidence="2" type="ORF">Q2100_17980</name>
</gene>
<evidence type="ECO:0000313" key="3">
    <source>
        <dbReference type="Proteomes" id="UP001168823"/>
    </source>
</evidence>
<name>A0ABT8UN82_9MYCO</name>
<feature type="transmembrane region" description="Helical" evidence="1">
    <location>
        <begin position="63"/>
        <end position="84"/>
    </location>
</feature>
<dbReference type="RefSeq" id="WP_302915157.1">
    <property type="nucleotide sequence ID" value="NZ_JAUMSQ010000142.1"/>
</dbReference>
<keyword evidence="3" id="KW-1185">Reference proteome</keyword>
<feature type="transmembrane region" description="Helical" evidence="1">
    <location>
        <begin position="131"/>
        <end position="148"/>
    </location>
</feature>
<sequence length="250" mass="27280">MTTQQPQTPATADAEKKKKTPSEHLALWLTLVAIGFVAMRILIVSRGDSDTLRALVQNLNITAIVLATILPLAGTAIWLLYLAAVVGTYNSVKKNKVRNGKGNPVGAAVVVGFGLAIPTLAICWYAMPMKYIIFSVVLTVSFVAVIIGSRLGPIRGLFQFFGVILVLGVPVAGLFIVFTQVGVWLPRELLTVGKEQTGTVYVLSSDQEWTKYLDDQTHKVKIVSTKDVKKRDAISDEDTWLNKTPSEIVR</sequence>
<protein>
    <submittedName>
        <fullName evidence="2">Uncharacterized protein</fullName>
    </submittedName>
</protein>
<dbReference type="EMBL" id="JAUMSQ010000142">
    <property type="protein sequence ID" value="MDO3637634.1"/>
    <property type="molecule type" value="Genomic_DNA"/>
</dbReference>
<feature type="transmembrane region" description="Helical" evidence="1">
    <location>
        <begin position="160"/>
        <end position="185"/>
    </location>
</feature>
<organism evidence="2 3">
    <name type="scientific">Mycolicibacterium arseniciresistens</name>
    <dbReference type="NCBI Taxonomy" id="3062257"/>
    <lineage>
        <taxon>Bacteria</taxon>
        <taxon>Bacillati</taxon>
        <taxon>Actinomycetota</taxon>
        <taxon>Actinomycetes</taxon>
        <taxon>Mycobacteriales</taxon>
        <taxon>Mycobacteriaceae</taxon>
        <taxon>Mycolicibacterium</taxon>
    </lineage>
</organism>
<evidence type="ECO:0000313" key="2">
    <source>
        <dbReference type="EMBL" id="MDO3637634.1"/>
    </source>
</evidence>
<keyword evidence="1" id="KW-0472">Membrane</keyword>
<reference evidence="2" key="1">
    <citation type="submission" date="2023-07" db="EMBL/GenBank/DDBJ databases">
        <title>Mycolicibacterium sp. nov., a novel bacterial species.</title>
        <authorList>
            <person name="Cao Y."/>
        </authorList>
    </citation>
    <scope>NUCLEOTIDE SEQUENCE</scope>
    <source>
        <strain evidence="2">KC 300</strain>
    </source>
</reference>
<accession>A0ABT8UN82</accession>
<keyword evidence="1" id="KW-0812">Transmembrane</keyword>
<feature type="transmembrane region" description="Helical" evidence="1">
    <location>
        <begin position="25"/>
        <end position="43"/>
    </location>
</feature>